<dbReference type="EMBL" id="BMQB01000003">
    <property type="protein sequence ID" value="GGJ88876.1"/>
    <property type="molecule type" value="Genomic_DNA"/>
</dbReference>
<dbReference type="InterPro" id="IPR045677">
    <property type="entry name" value="DUF6197"/>
</dbReference>
<dbReference type="RefSeq" id="WP_189169617.1">
    <property type="nucleotide sequence ID" value="NZ_BMQB01000003.1"/>
</dbReference>
<evidence type="ECO:0000313" key="2">
    <source>
        <dbReference type="Proteomes" id="UP000649739"/>
    </source>
</evidence>
<gene>
    <name evidence="1" type="ORF">GCM10010123_18090</name>
</gene>
<protein>
    <submittedName>
        <fullName evidence="1">Uncharacterized protein</fullName>
    </submittedName>
</protein>
<proteinExistence type="predicted"/>
<dbReference type="AlphaFoldDB" id="A0A8J3B2B6"/>
<reference evidence="1" key="1">
    <citation type="journal article" date="2014" name="Int. J. Syst. Evol. Microbiol.">
        <title>Complete genome sequence of Corynebacterium casei LMG S-19264T (=DSM 44701T), isolated from a smear-ripened cheese.</title>
        <authorList>
            <consortium name="US DOE Joint Genome Institute (JGI-PGF)"/>
            <person name="Walter F."/>
            <person name="Albersmeier A."/>
            <person name="Kalinowski J."/>
            <person name="Ruckert C."/>
        </authorList>
    </citation>
    <scope>NUCLEOTIDE SEQUENCE</scope>
    <source>
        <strain evidence="1">JCM 3090</strain>
    </source>
</reference>
<name>A0A8J3B2B6_9ACTN</name>
<dbReference type="Pfam" id="PF19698">
    <property type="entry name" value="DUF6197"/>
    <property type="match status" value="1"/>
</dbReference>
<dbReference type="Proteomes" id="UP000649739">
    <property type="component" value="Unassembled WGS sequence"/>
</dbReference>
<evidence type="ECO:0000313" key="1">
    <source>
        <dbReference type="EMBL" id="GGJ88876.1"/>
    </source>
</evidence>
<organism evidence="1 2">
    <name type="scientific">Pilimelia anulata</name>
    <dbReference type="NCBI Taxonomy" id="53371"/>
    <lineage>
        <taxon>Bacteria</taxon>
        <taxon>Bacillati</taxon>
        <taxon>Actinomycetota</taxon>
        <taxon>Actinomycetes</taxon>
        <taxon>Micromonosporales</taxon>
        <taxon>Micromonosporaceae</taxon>
        <taxon>Pilimelia</taxon>
    </lineage>
</organism>
<comment type="caution">
    <text evidence="1">The sequence shown here is derived from an EMBL/GenBank/DDBJ whole genome shotgun (WGS) entry which is preliminary data.</text>
</comment>
<reference evidence="1" key="2">
    <citation type="submission" date="2020-09" db="EMBL/GenBank/DDBJ databases">
        <authorList>
            <person name="Sun Q."/>
            <person name="Ohkuma M."/>
        </authorList>
    </citation>
    <scope>NUCLEOTIDE SEQUENCE</scope>
    <source>
        <strain evidence="1">JCM 3090</strain>
    </source>
</reference>
<sequence length="150" mass="16090">MHPTQKPATGTVVYPSDLLRAAAGYLAAHGWIQHGIYRWTLTPGDWRTTNPAASLLGAIAAAASTDDTPTMGEADYARLGAALDWLSGWLAFHHTGYSHLLRAYTIGDLPSLDRVLVDFNDTPGRTAADIVSALHTAAADWDRLHRGVTA</sequence>
<accession>A0A8J3B2B6</accession>
<keyword evidence="2" id="KW-1185">Reference proteome</keyword>